<evidence type="ECO:0000313" key="2">
    <source>
        <dbReference type="Proteomes" id="UP000246715"/>
    </source>
</evidence>
<accession>A7IVI4</accession>
<dbReference type="Proteomes" id="UP000246715">
    <property type="component" value="Segment"/>
</dbReference>
<proteinExistence type="predicted"/>
<gene>
    <name evidence="1" type="primary">m804R</name>
    <name evidence="1" type="ORF">MT325_m804R</name>
</gene>
<sequence length="108" mass="12009">MKAGFVAANCLPRLLMSALNPDSAHLRNAVMYNEHASCTAHATSIAWAIPEFQNESRVSGIFTSFPRAAYHCLFAFGSFRTSPAAFIMPLFLRESAIFFEFSREIEAI</sequence>
<dbReference type="EMBL" id="DQ491001">
    <property type="protein sequence ID" value="ABT14358.1"/>
    <property type="molecule type" value="Genomic_DNA"/>
</dbReference>
<organism evidence="1 2">
    <name type="scientific">Paramecium bursaria Chlorella virus MT325</name>
    <name type="common">PBCV-MT325</name>
    <dbReference type="NCBI Taxonomy" id="346932"/>
    <lineage>
        <taxon>Viruses</taxon>
        <taxon>Varidnaviria</taxon>
        <taxon>Bamfordvirae</taxon>
        <taxon>Nucleocytoviricota</taxon>
        <taxon>Megaviricetes</taxon>
        <taxon>Algavirales</taxon>
        <taxon>Phycodnaviridae</taxon>
        <taxon>Chlorovirus</taxon>
        <taxon>Chlorovirus conductrix</taxon>
        <taxon>Paramecium bursaria Chlorella virus A1</taxon>
    </lineage>
</organism>
<reference evidence="1 2" key="1">
    <citation type="journal article" date="2007" name="Virology">
        <title>Sequence and annotation of the 314-kb MT325 and the 321-kb FR483 viruses that infect Chlorella Pbi.</title>
        <authorList>
            <person name="Fitzgerald L.A."/>
            <person name="Graves M.V."/>
            <person name="Li X."/>
            <person name="Feldblyum T."/>
            <person name="Hartigan J."/>
            <person name="Van Etten J.L."/>
        </authorList>
    </citation>
    <scope>NUCLEOTIDE SEQUENCE [LARGE SCALE GENOMIC DNA]</scope>
    <source>
        <strain evidence="1 2">MT325</strain>
    </source>
</reference>
<organismHost>
    <name type="scientific">Paramecium bursaria</name>
    <dbReference type="NCBI Taxonomy" id="74790"/>
</organismHost>
<name>A7IVI4_PBCVM</name>
<evidence type="ECO:0000313" key="1">
    <source>
        <dbReference type="EMBL" id="ABT14358.1"/>
    </source>
</evidence>
<protein>
    <submittedName>
        <fullName evidence="1">Uncharacterized protein m804R</fullName>
    </submittedName>
</protein>